<dbReference type="Proteomes" id="UP000280368">
    <property type="component" value="Unassembled WGS sequence"/>
</dbReference>
<protein>
    <submittedName>
        <fullName evidence="10">ATP-binding cassette, subfamily B, MsbA</fullName>
    </submittedName>
</protein>
<organism evidence="10 11">
    <name type="scientific">Flavobacterium weaverense</name>
    <dbReference type="NCBI Taxonomy" id="271156"/>
    <lineage>
        <taxon>Bacteria</taxon>
        <taxon>Pseudomonadati</taxon>
        <taxon>Bacteroidota</taxon>
        <taxon>Flavobacteriia</taxon>
        <taxon>Flavobacteriales</taxon>
        <taxon>Flavobacteriaceae</taxon>
        <taxon>Flavobacterium</taxon>
    </lineage>
</organism>
<feature type="transmembrane region" description="Helical" evidence="7">
    <location>
        <begin position="185"/>
        <end position="203"/>
    </location>
</feature>
<dbReference type="InterPro" id="IPR003439">
    <property type="entry name" value="ABC_transporter-like_ATP-bd"/>
</dbReference>
<feature type="domain" description="ABC transporter" evidence="8">
    <location>
        <begin position="385"/>
        <end position="618"/>
    </location>
</feature>
<accession>A0A3L9ZQJ5</accession>
<dbReference type="Gene3D" id="3.40.50.300">
    <property type="entry name" value="P-loop containing nucleotide triphosphate hydrolases"/>
    <property type="match status" value="1"/>
</dbReference>
<dbReference type="Pfam" id="PF00664">
    <property type="entry name" value="ABC_membrane"/>
    <property type="match status" value="1"/>
</dbReference>
<evidence type="ECO:0000259" key="8">
    <source>
        <dbReference type="PROSITE" id="PS50893"/>
    </source>
</evidence>
<dbReference type="Gene3D" id="1.20.1560.10">
    <property type="entry name" value="ABC transporter type 1, transmembrane domain"/>
    <property type="match status" value="1"/>
</dbReference>
<dbReference type="InterPro" id="IPR027417">
    <property type="entry name" value="P-loop_NTPase"/>
</dbReference>
<dbReference type="GO" id="GO:0005886">
    <property type="term" value="C:plasma membrane"/>
    <property type="evidence" value="ECO:0007669"/>
    <property type="project" value="UniProtKB-SubCell"/>
</dbReference>
<dbReference type="EMBL" id="REFH01000010">
    <property type="protein sequence ID" value="RMA75073.1"/>
    <property type="molecule type" value="Genomic_DNA"/>
</dbReference>
<dbReference type="GO" id="GO:0015421">
    <property type="term" value="F:ABC-type oligopeptide transporter activity"/>
    <property type="evidence" value="ECO:0007669"/>
    <property type="project" value="TreeGrafter"/>
</dbReference>
<evidence type="ECO:0000256" key="1">
    <source>
        <dbReference type="ARBA" id="ARBA00004651"/>
    </source>
</evidence>
<evidence type="ECO:0000256" key="3">
    <source>
        <dbReference type="ARBA" id="ARBA00022741"/>
    </source>
</evidence>
<feature type="transmembrane region" description="Helical" evidence="7">
    <location>
        <begin position="20"/>
        <end position="42"/>
    </location>
</feature>
<dbReference type="InterPro" id="IPR003593">
    <property type="entry name" value="AAA+_ATPase"/>
</dbReference>
<proteinExistence type="predicted"/>
<dbReference type="InterPro" id="IPR017871">
    <property type="entry name" value="ABC_transporter-like_CS"/>
</dbReference>
<dbReference type="GO" id="GO:0016887">
    <property type="term" value="F:ATP hydrolysis activity"/>
    <property type="evidence" value="ECO:0007669"/>
    <property type="project" value="InterPro"/>
</dbReference>
<keyword evidence="4 10" id="KW-0067">ATP-binding</keyword>
<gene>
    <name evidence="10" type="ORF">BC961_2424</name>
</gene>
<evidence type="ECO:0000259" key="9">
    <source>
        <dbReference type="PROSITE" id="PS50929"/>
    </source>
</evidence>
<dbReference type="AlphaFoldDB" id="A0A3L9ZQJ5"/>
<sequence>MSNFKKIFPFIVPYKRYAYLNIFFNVLYALFSTLSFMALIPMMQVLFDQTKKNTVLPLYNGYVSTNHFFEDVKTYFESTKLFLENSLSYYITTTTAANGVGYTLSIMVGVIISIFLLKNLFDYLAMFFITFLRNGILKDMRNAMYKKTINLPLAFFSEKRKGDVISRISADVNEVQTSFLSILELIVKEPLTIIFTIIAMLSISVKLTLFVFIFIPVSGYIISLIGKQLKKQSTKAQQEQGIFLSTIEETLGGLKVVKGYNSENHFYKVFQESTQRFFNLSNSIGNRQNLASPASEFMGIMVIAILLWYGGHMVLIEKTLNGASFIAYMGLAYNILTPAKSISKASYAVKRGNAAAERVLEILDQENSITSKVNAIKKDTFDSNIVIKNVNFKYEEESVLKDFSLEVKKGQTVALVGQSGSGKSTIANLLTRFYDVNEGTICIDGIDIKDMNLRSLRDLMGLVTQDSILFNDTIKANIALGKHDATDHEIMEALKIANAYEFVKDLPLGIHTNIGDSGNKLSGGQKQRLSIARAVLKNPPIMILDEATSALDTESEKFVQIALENMMQNRTSIVIAHRLSTIQKADLIVVMKKGRIVEQGKHDELIALNGNYNKLVSMQSFE</sequence>
<evidence type="ECO:0000256" key="5">
    <source>
        <dbReference type="ARBA" id="ARBA00022989"/>
    </source>
</evidence>
<dbReference type="Pfam" id="PF00005">
    <property type="entry name" value="ABC_tran"/>
    <property type="match status" value="1"/>
</dbReference>
<dbReference type="GO" id="GO:0005524">
    <property type="term" value="F:ATP binding"/>
    <property type="evidence" value="ECO:0007669"/>
    <property type="project" value="UniProtKB-KW"/>
</dbReference>
<dbReference type="InterPro" id="IPR039421">
    <property type="entry name" value="Type_1_exporter"/>
</dbReference>
<dbReference type="PANTHER" id="PTHR43394:SF1">
    <property type="entry name" value="ATP-BINDING CASSETTE SUB-FAMILY B MEMBER 10, MITOCHONDRIAL"/>
    <property type="match status" value="1"/>
</dbReference>
<keyword evidence="2 7" id="KW-0812">Transmembrane</keyword>
<dbReference type="SUPFAM" id="SSF90123">
    <property type="entry name" value="ABC transporter transmembrane region"/>
    <property type="match status" value="1"/>
</dbReference>
<dbReference type="SUPFAM" id="SSF52540">
    <property type="entry name" value="P-loop containing nucleoside triphosphate hydrolases"/>
    <property type="match status" value="1"/>
</dbReference>
<dbReference type="PROSITE" id="PS50929">
    <property type="entry name" value="ABC_TM1F"/>
    <property type="match status" value="1"/>
</dbReference>
<feature type="transmembrane region" description="Helical" evidence="7">
    <location>
        <begin position="297"/>
        <end position="316"/>
    </location>
</feature>
<evidence type="ECO:0000313" key="11">
    <source>
        <dbReference type="Proteomes" id="UP000280368"/>
    </source>
</evidence>
<dbReference type="PROSITE" id="PS00211">
    <property type="entry name" value="ABC_TRANSPORTER_1"/>
    <property type="match status" value="1"/>
</dbReference>
<name>A0A3L9ZQJ5_9FLAO</name>
<keyword evidence="3" id="KW-0547">Nucleotide-binding</keyword>
<keyword evidence="6 7" id="KW-0472">Membrane</keyword>
<evidence type="ECO:0000256" key="7">
    <source>
        <dbReference type="SAM" id="Phobius"/>
    </source>
</evidence>
<dbReference type="FunFam" id="3.40.50.300:FF:000218">
    <property type="entry name" value="Multidrug ABC transporter ATP-binding protein"/>
    <property type="match status" value="1"/>
</dbReference>
<feature type="transmembrane region" description="Helical" evidence="7">
    <location>
        <begin position="209"/>
        <end position="226"/>
    </location>
</feature>
<comment type="subcellular location">
    <subcellularLocation>
        <location evidence="1">Cell membrane</location>
        <topology evidence="1">Multi-pass membrane protein</topology>
    </subcellularLocation>
</comment>
<dbReference type="RefSeq" id="WP_121926014.1">
    <property type="nucleotide sequence ID" value="NZ_CBCSGA010000007.1"/>
</dbReference>
<evidence type="ECO:0000313" key="10">
    <source>
        <dbReference type="EMBL" id="RMA75073.1"/>
    </source>
</evidence>
<evidence type="ECO:0000256" key="6">
    <source>
        <dbReference type="ARBA" id="ARBA00023136"/>
    </source>
</evidence>
<evidence type="ECO:0000256" key="4">
    <source>
        <dbReference type="ARBA" id="ARBA00022840"/>
    </source>
</evidence>
<evidence type="ECO:0000256" key="2">
    <source>
        <dbReference type="ARBA" id="ARBA00022692"/>
    </source>
</evidence>
<keyword evidence="11" id="KW-1185">Reference proteome</keyword>
<feature type="domain" description="ABC transmembrane type-1" evidence="9">
    <location>
        <begin position="22"/>
        <end position="351"/>
    </location>
</feature>
<dbReference type="PANTHER" id="PTHR43394">
    <property type="entry name" value="ATP-DEPENDENT PERMEASE MDL1, MITOCHONDRIAL"/>
    <property type="match status" value="1"/>
</dbReference>
<dbReference type="InterPro" id="IPR036640">
    <property type="entry name" value="ABC1_TM_sf"/>
</dbReference>
<keyword evidence="5 7" id="KW-1133">Transmembrane helix</keyword>
<reference evidence="10 11" key="1">
    <citation type="submission" date="2018-10" db="EMBL/GenBank/DDBJ databases">
        <title>Genomic Encyclopedia of Archaeal and Bacterial Type Strains, Phase II (KMG-II): from individual species to whole genera.</title>
        <authorList>
            <person name="Goeker M."/>
        </authorList>
    </citation>
    <scope>NUCLEOTIDE SEQUENCE [LARGE SCALE GENOMIC DNA]</scope>
    <source>
        <strain evidence="10 11">DSM 19727</strain>
    </source>
</reference>
<dbReference type="OrthoDB" id="9780296at2"/>
<feature type="transmembrane region" description="Helical" evidence="7">
    <location>
        <begin position="87"/>
        <end position="114"/>
    </location>
</feature>
<dbReference type="PROSITE" id="PS50893">
    <property type="entry name" value="ABC_TRANSPORTER_2"/>
    <property type="match status" value="1"/>
</dbReference>
<dbReference type="SMART" id="SM00382">
    <property type="entry name" value="AAA"/>
    <property type="match status" value="1"/>
</dbReference>
<dbReference type="CDD" id="cd18552">
    <property type="entry name" value="ABC_6TM_MsbA_like"/>
    <property type="match status" value="1"/>
</dbReference>
<comment type="caution">
    <text evidence="10">The sequence shown here is derived from an EMBL/GenBank/DDBJ whole genome shotgun (WGS) entry which is preliminary data.</text>
</comment>
<dbReference type="InterPro" id="IPR011527">
    <property type="entry name" value="ABC1_TM_dom"/>
</dbReference>